<sequence length="41" mass="4993">MNFMTRYTLKVYRVSFICFIQVHINKRIKPKIVIVEIYSSI</sequence>
<dbReference type="AlphaFoldDB" id="A0A919RYG0"/>
<name>A0A919RYG0_9CLOT</name>
<protein>
    <submittedName>
        <fullName evidence="1">Uncharacterized protein</fullName>
    </submittedName>
</protein>
<comment type="caution">
    <text evidence="1">The sequence shown here is derived from an EMBL/GenBank/DDBJ whole genome shotgun (WGS) entry which is preliminary data.</text>
</comment>
<dbReference type="Proteomes" id="UP000679179">
    <property type="component" value="Unassembled WGS sequence"/>
</dbReference>
<reference evidence="1" key="1">
    <citation type="submission" date="2021-03" db="EMBL/GenBank/DDBJ databases">
        <title>Taxonomic study of Clostridium polyendosporum from meadow-gley soil under rice.</title>
        <authorList>
            <person name="Kobayashi H."/>
            <person name="Tanizawa Y."/>
            <person name="Yagura M."/>
        </authorList>
    </citation>
    <scope>NUCLEOTIDE SEQUENCE</scope>
    <source>
        <strain evidence="1">JCM 30710</strain>
    </source>
</reference>
<organism evidence="1 2">
    <name type="scientific">Clostridium polyendosporum</name>
    <dbReference type="NCBI Taxonomy" id="69208"/>
    <lineage>
        <taxon>Bacteria</taxon>
        <taxon>Bacillati</taxon>
        <taxon>Bacillota</taxon>
        <taxon>Clostridia</taxon>
        <taxon>Eubacteriales</taxon>
        <taxon>Clostridiaceae</taxon>
        <taxon>Clostridium</taxon>
    </lineage>
</organism>
<accession>A0A919RYG0</accession>
<evidence type="ECO:0000313" key="2">
    <source>
        <dbReference type="Proteomes" id="UP000679179"/>
    </source>
</evidence>
<keyword evidence="2" id="KW-1185">Reference proteome</keyword>
<proteinExistence type="predicted"/>
<dbReference type="EMBL" id="BOPZ01000009">
    <property type="protein sequence ID" value="GIM28797.1"/>
    <property type="molecule type" value="Genomic_DNA"/>
</dbReference>
<evidence type="ECO:0000313" key="1">
    <source>
        <dbReference type="EMBL" id="GIM28797.1"/>
    </source>
</evidence>
<gene>
    <name evidence="1" type="ORF">CPJCM30710_14630</name>
</gene>